<evidence type="ECO:0000313" key="7">
    <source>
        <dbReference type="EMBL" id="CAI3989742.1"/>
    </source>
</evidence>
<comment type="caution">
    <text evidence="7">The sequence shown here is derived from an EMBL/GenBank/DDBJ whole genome shotgun (WGS) entry which is preliminary data.</text>
</comment>
<dbReference type="AlphaFoldDB" id="A0A9P1CEN5"/>
<feature type="transmembrane region" description="Helical" evidence="6">
    <location>
        <begin position="366"/>
        <end position="392"/>
    </location>
</feature>
<feature type="transmembrane region" description="Helical" evidence="6">
    <location>
        <begin position="684"/>
        <end position="704"/>
    </location>
</feature>
<evidence type="ECO:0000256" key="1">
    <source>
        <dbReference type="ARBA" id="ARBA00004141"/>
    </source>
</evidence>
<dbReference type="Proteomes" id="UP001152797">
    <property type="component" value="Unassembled WGS sequence"/>
</dbReference>
<dbReference type="EMBL" id="CAMXCT020001402">
    <property type="protein sequence ID" value="CAL1143117.1"/>
    <property type="molecule type" value="Genomic_DNA"/>
</dbReference>
<dbReference type="Gene3D" id="1.20.1250.20">
    <property type="entry name" value="MFS general substrate transporter like domains"/>
    <property type="match status" value="1"/>
</dbReference>
<dbReference type="SUPFAM" id="SSF103473">
    <property type="entry name" value="MFS general substrate transporter"/>
    <property type="match status" value="1"/>
</dbReference>
<dbReference type="EMBL" id="CAMXCT030001402">
    <property type="protein sequence ID" value="CAL4777054.1"/>
    <property type="molecule type" value="Genomic_DNA"/>
</dbReference>
<reference evidence="8 9" key="2">
    <citation type="submission" date="2024-05" db="EMBL/GenBank/DDBJ databases">
        <authorList>
            <person name="Chen Y."/>
            <person name="Shah S."/>
            <person name="Dougan E. K."/>
            <person name="Thang M."/>
            <person name="Chan C."/>
        </authorList>
    </citation>
    <scope>NUCLEOTIDE SEQUENCE [LARGE SCALE GENOMIC DNA]</scope>
</reference>
<feature type="transmembrane region" description="Helical" evidence="6">
    <location>
        <begin position="649"/>
        <end position="672"/>
    </location>
</feature>
<organism evidence="7">
    <name type="scientific">Cladocopium goreaui</name>
    <dbReference type="NCBI Taxonomy" id="2562237"/>
    <lineage>
        <taxon>Eukaryota</taxon>
        <taxon>Sar</taxon>
        <taxon>Alveolata</taxon>
        <taxon>Dinophyceae</taxon>
        <taxon>Suessiales</taxon>
        <taxon>Symbiodiniaceae</taxon>
        <taxon>Cladocopium</taxon>
    </lineage>
</organism>
<evidence type="ECO:0000256" key="4">
    <source>
        <dbReference type="ARBA" id="ARBA00022989"/>
    </source>
</evidence>
<comment type="similarity">
    <text evidence="2">Belongs to the major facilitator superfamily. Proton-dependent oligopeptide transporter (POT/PTR) (TC 2.A.17) family.</text>
</comment>
<feature type="transmembrane region" description="Helical" evidence="6">
    <location>
        <begin position="404"/>
        <end position="421"/>
    </location>
</feature>
<dbReference type="InterPro" id="IPR000109">
    <property type="entry name" value="POT_fam"/>
</dbReference>
<keyword evidence="3 6" id="KW-0812">Transmembrane</keyword>
<dbReference type="EMBL" id="CAMXCT010001402">
    <property type="protein sequence ID" value="CAI3989742.1"/>
    <property type="molecule type" value="Genomic_DNA"/>
</dbReference>
<sequence length="746" mass="80808">MTSSLTVESLCFPPQPSAHLTDAMLCMCCVPEPGADAIEILPTGDEGQGTSAMKIKEQPGMVVEIPMKEPELIKEEIPVKAAPPEVKELEAVWYEFNTKATKKDGKVGCKIEPSAMATVNRVNRDTLTRDYCILRQLEPGCVLRDVEVMDRVLRVNGVKGTAPALARRMAESAETFEISVQRPKKIEITLDKKTRDGMKVSEQDSCGLVITDIRGPFESIARDAKVKLFDRIVAIDGSLSTADELRLLLSKRDKAAEHGKKEDESSECLGVFEFRCRHGLIQNPMVSIQLAAGCLVFRLTDGFARNALLANQIQLFQPLVEWVLRTLCGFGSNSAQRAAKFLSASCSVAPLLLGAVQRIYGMRLSMLVLVGCFVEALCTAFTGLTGAAPNWAQAVTPMLKSHELAVIATILGFYALGYGAVTSAMPALTRKSAPDGSLCTGLMQAFVAVLTAGAIFGISAAALAQSFHQDHLALLTAVLALLLGICFLPPLGGTPAPWARRILRWAVGLRPEELATWETHSDSGHRLLAPRDANGSDALAPLAPVLWRLVLLLPFYAAAIQWTTSWYVQTLYLDRNVAGFEIPACLLQAFERLMSLAALTLLRATSVLKWKTSTRLSLGSLLAACAMFVSATVEYWRKNATRLPGEEQISTLSILWLLPQFALIAAAEAFIYPASAEFLSLSALAYGLGCAVQASAVAALGLLLGYLKDWIPESSPNEGHYDKFYFCLCTSCLGATLLFFAFPFSG</sequence>
<feature type="transmembrane region" description="Helical" evidence="6">
    <location>
        <begin position="545"/>
        <end position="568"/>
    </location>
</feature>
<evidence type="ECO:0000256" key="3">
    <source>
        <dbReference type="ARBA" id="ARBA00022692"/>
    </source>
</evidence>
<dbReference type="OrthoDB" id="8904098at2759"/>
<evidence type="ECO:0000256" key="6">
    <source>
        <dbReference type="SAM" id="Phobius"/>
    </source>
</evidence>
<keyword evidence="5 6" id="KW-0472">Membrane</keyword>
<feature type="transmembrane region" description="Helical" evidence="6">
    <location>
        <begin position="471"/>
        <end position="491"/>
    </location>
</feature>
<keyword evidence="4 6" id="KW-1133">Transmembrane helix</keyword>
<proteinExistence type="inferred from homology"/>
<reference evidence="7" key="1">
    <citation type="submission" date="2022-10" db="EMBL/GenBank/DDBJ databases">
        <authorList>
            <person name="Chen Y."/>
            <person name="Dougan E. K."/>
            <person name="Chan C."/>
            <person name="Rhodes N."/>
            <person name="Thang M."/>
        </authorList>
    </citation>
    <scope>NUCLEOTIDE SEQUENCE</scope>
</reference>
<dbReference type="GO" id="GO:0016020">
    <property type="term" value="C:membrane"/>
    <property type="evidence" value="ECO:0007669"/>
    <property type="project" value="UniProtKB-SubCell"/>
</dbReference>
<evidence type="ECO:0000313" key="8">
    <source>
        <dbReference type="EMBL" id="CAL4777054.1"/>
    </source>
</evidence>
<accession>A0A9P1CEN5</accession>
<evidence type="ECO:0000256" key="2">
    <source>
        <dbReference type="ARBA" id="ARBA00005982"/>
    </source>
</evidence>
<comment type="subcellular location">
    <subcellularLocation>
        <location evidence="1">Membrane</location>
        <topology evidence="1">Multi-pass membrane protein</topology>
    </subcellularLocation>
</comment>
<dbReference type="GO" id="GO:0022857">
    <property type="term" value="F:transmembrane transporter activity"/>
    <property type="evidence" value="ECO:0007669"/>
    <property type="project" value="InterPro"/>
</dbReference>
<feature type="transmembrane region" description="Helical" evidence="6">
    <location>
        <begin position="616"/>
        <end position="637"/>
    </location>
</feature>
<protein>
    <submittedName>
        <fullName evidence="7">Uncharacterized protein</fullName>
    </submittedName>
</protein>
<evidence type="ECO:0000256" key="5">
    <source>
        <dbReference type="ARBA" id="ARBA00023136"/>
    </source>
</evidence>
<dbReference type="Pfam" id="PF00854">
    <property type="entry name" value="PTR2"/>
    <property type="match status" value="1"/>
</dbReference>
<name>A0A9P1CEN5_9DINO</name>
<dbReference type="PANTHER" id="PTHR11654">
    <property type="entry name" value="OLIGOPEPTIDE TRANSPORTER-RELATED"/>
    <property type="match status" value="1"/>
</dbReference>
<feature type="transmembrane region" description="Helical" evidence="6">
    <location>
        <begin position="441"/>
        <end position="464"/>
    </location>
</feature>
<feature type="transmembrane region" description="Helical" evidence="6">
    <location>
        <begin position="580"/>
        <end position="604"/>
    </location>
</feature>
<gene>
    <name evidence="7" type="ORF">C1SCF055_LOCUS16793</name>
</gene>
<keyword evidence="9" id="KW-1185">Reference proteome</keyword>
<evidence type="ECO:0000313" key="9">
    <source>
        <dbReference type="Proteomes" id="UP001152797"/>
    </source>
</evidence>
<dbReference type="InterPro" id="IPR036259">
    <property type="entry name" value="MFS_trans_sf"/>
</dbReference>
<feature type="transmembrane region" description="Helical" evidence="6">
    <location>
        <begin position="724"/>
        <end position="744"/>
    </location>
</feature>